<evidence type="ECO:0000313" key="2">
    <source>
        <dbReference type="Proteomes" id="UP000233551"/>
    </source>
</evidence>
<evidence type="ECO:0000313" key="1">
    <source>
        <dbReference type="EMBL" id="PKI41407.1"/>
    </source>
</evidence>
<dbReference type="EMBL" id="PGOL01003380">
    <property type="protein sequence ID" value="PKI41407.1"/>
    <property type="molecule type" value="Genomic_DNA"/>
</dbReference>
<proteinExistence type="predicted"/>
<comment type="caution">
    <text evidence="1">The sequence shown here is derived from an EMBL/GenBank/DDBJ whole genome shotgun (WGS) entry which is preliminary data.</text>
</comment>
<keyword evidence="2" id="KW-1185">Reference proteome</keyword>
<reference evidence="1 2" key="1">
    <citation type="submission" date="2017-11" db="EMBL/GenBank/DDBJ databases">
        <title>De-novo sequencing of pomegranate (Punica granatum L.) genome.</title>
        <authorList>
            <person name="Akparov Z."/>
            <person name="Amiraslanov A."/>
            <person name="Hajiyeva S."/>
            <person name="Abbasov M."/>
            <person name="Kaur K."/>
            <person name="Hamwieh A."/>
            <person name="Solovyev V."/>
            <person name="Salamov A."/>
            <person name="Braich B."/>
            <person name="Kosarev P."/>
            <person name="Mahmoud A."/>
            <person name="Hajiyev E."/>
            <person name="Babayeva S."/>
            <person name="Izzatullayeva V."/>
            <person name="Mammadov A."/>
            <person name="Mammadov A."/>
            <person name="Sharifova S."/>
            <person name="Ojaghi J."/>
            <person name="Eynullazada K."/>
            <person name="Bayramov B."/>
            <person name="Abdulazimova A."/>
            <person name="Shahmuradov I."/>
        </authorList>
    </citation>
    <scope>NUCLEOTIDE SEQUENCE [LARGE SCALE GENOMIC DNA]</scope>
    <source>
        <strain evidence="2">cv. AG2017</strain>
        <tissue evidence="1">Leaf</tissue>
    </source>
</reference>
<sequence>MWDSPQTKEGAETAALEPEIVLGAVVDEHGDDEHHGIGHHDRLDQPQGPLLVGALRQMVLPGALRHCGRRRRGATMLEILARHGDIKSAAFGVLGLHKPETVSVGLYIYIYIGGGIERSGLNGRRGRTIRGGGEG</sequence>
<organism evidence="1 2">
    <name type="scientific">Punica granatum</name>
    <name type="common">Pomegranate</name>
    <dbReference type="NCBI Taxonomy" id="22663"/>
    <lineage>
        <taxon>Eukaryota</taxon>
        <taxon>Viridiplantae</taxon>
        <taxon>Streptophyta</taxon>
        <taxon>Embryophyta</taxon>
        <taxon>Tracheophyta</taxon>
        <taxon>Spermatophyta</taxon>
        <taxon>Magnoliopsida</taxon>
        <taxon>eudicotyledons</taxon>
        <taxon>Gunneridae</taxon>
        <taxon>Pentapetalae</taxon>
        <taxon>rosids</taxon>
        <taxon>malvids</taxon>
        <taxon>Myrtales</taxon>
        <taxon>Lythraceae</taxon>
        <taxon>Punica</taxon>
    </lineage>
</organism>
<name>A0A2I0IBN6_PUNGR</name>
<gene>
    <name evidence="1" type="ORF">CRG98_038179</name>
</gene>
<accession>A0A2I0IBN6</accession>
<dbReference type="AlphaFoldDB" id="A0A2I0IBN6"/>
<dbReference type="Proteomes" id="UP000233551">
    <property type="component" value="Unassembled WGS sequence"/>
</dbReference>
<protein>
    <submittedName>
        <fullName evidence="1">Uncharacterized protein</fullName>
    </submittedName>
</protein>